<evidence type="ECO:0000256" key="7">
    <source>
        <dbReference type="ARBA" id="ARBA00022840"/>
    </source>
</evidence>
<dbReference type="SUPFAM" id="SSF55874">
    <property type="entry name" value="ATPase domain of HSP90 chaperone/DNA topoisomerase II/histidine kinase"/>
    <property type="match status" value="1"/>
</dbReference>
<dbReference type="CDD" id="cd00082">
    <property type="entry name" value="HisKA"/>
    <property type="match status" value="1"/>
</dbReference>
<evidence type="ECO:0000256" key="1">
    <source>
        <dbReference type="ARBA" id="ARBA00000085"/>
    </source>
</evidence>
<dbReference type="KEGG" id="plon:Pla110_11950"/>
<evidence type="ECO:0000256" key="4">
    <source>
        <dbReference type="ARBA" id="ARBA00022679"/>
    </source>
</evidence>
<dbReference type="PANTHER" id="PTHR43065:SF46">
    <property type="entry name" value="C4-DICARBOXYLATE TRANSPORT SENSOR PROTEIN DCTB"/>
    <property type="match status" value="1"/>
</dbReference>
<evidence type="ECO:0000256" key="5">
    <source>
        <dbReference type="ARBA" id="ARBA00022741"/>
    </source>
</evidence>
<feature type="domain" description="Histidine kinase" evidence="9">
    <location>
        <begin position="29"/>
        <end position="241"/>
    </location>
</feature>
<dbReference type="PANTHER" id="PTHR43065">
    <property type="entry name" value="SENSOR HISTIDINE KINASE"/>
    <property type="match status" value="1"/>
</dbReference>
<evidence type="ECO:0000313" key="10">
    <source>
        <dbReference type="EMBL" id="QDU79485.1"/>
    </source>
</evidence>
<evidence type="ECO:0000256" key="3">
    <source>
        <dbReference type="ARBA" id="ARBA00022553"/>
    </source>
</evidence>
<organism evidence="10 11">
    <name type="scientific">Polystyrenella longa</name>
    <dbReference type="NCBI Taxonomy" id="2528007"/>
    <lineage>
        <taxon>Bacteria</taxon>
        <taxon>Pseudomonadati</taxon>
        <taxon>Planctomycetota</taxon>
        <taxon>Planctomycetia</taxon>
        <taxon>Planctomycetales</taxon>
        <taxon>Planctomycetaceae</taxon>
        <taxon>Polystyrenella</taxon>
    </lineage>
</organism>
<dbReference type="InterPro" id="IPR036890">
    <property type="entry name" value="HATPase_C_sf"/>
</dbReference>
<dbReference type="InterPro" id="IPR005467">
    <property type="entry name" value="His_kinase_dom"/>
</dbReference>
<evidence type="ECO:0000256" key="8">
    <source>
        <dbReference type="ARBA" id="ARBA00023012"/>
    </source>
</evidence>
<dbReference type="SUPFAM" id="SSF47384">
    <property type="entry name" value="Homodimeric domain of signal transducing histidine kinase"/>
    <property type="match status" value="1"/>
</dbReference>
<keyword evidence="11" id="KW-1185">Reference proteome</keyword>
<dbReference type="EC" id="2.7.13.3" evidence="2"/>
<sequence>MSHKPVDLEQATSSELIDQYTELASLAGGLAHEIRNPLSSISMNASLLEEELHQSEDPRDRRMCKRLETVRQECHHLEEILNAFLQFVRLGELNPQPTDITDAIEKFIEFYRPRAEQQQIDISPHLSPNLPLVNLDRSLFRQVLLNLAINAEQAMPDGGLLELQTYNRNDKVVLEFIDTGVGMNEEVQEKMFQAFFSCKAEGSGLGLPTVRKVVLAHGGTIQCESEPGKGTRFIITLPALGD</sequence>
<dbReference type="Gene3D" id="3.30.565.10">
    <property type="entry name" value="Histidine kinase-like ATPase, C-terminal domain"/>
    <property type="match status" value="1"/>
</dbReference>
<keyword evidence="3" id="KW-0597">Phosphoprotein</keyword>
<name>A0A518CJT4_9PLAN</name>
<gene>
    <name evidence="10" type="primary">zraS_3</name>
    <name evidence="10" type="ORF">Pla110_11950</name>
</gene>
<protein>
    <recommendedName>
        <fullName evidence="2">histidine kinase</fullName>
        <ecNumber evidence="2">2.7.13.3</ecNumber>
    </recommendedName>
</protein>
<dbReference type="InterPro" id="IPR003594">
    <property type="entry name" value="HATPase_dom"/>
</dbReference>
<dbReference type="InterPro" id="IPR004358">
    <property type="entry name" value="Sig_transdc_His_kin-like_C"/>
</dbReference>
<keyword evidence="8" id="KW-0902">Two-component regulatory system</keyword>
<dbReference type="Pfam" id="PF02518">
    <property type="entry name" value="HATPase_c"/>
    <property type="match status" value="1"/>
</dbReference>
<accession>A0A518CJT4</accession>
<dbReference type="AlphaFoldDB" id="A0A518CJT4"/>
<keyword evidence="6" id="KW-0418">Kinase</keyword>
<dbReference type="SMART" id="SM00387">
    <property type="entry name" value="HATPase_c"/>
    <property type="match status" value="1"/>
</dbReference>
<dbReference type="PROSITE" id="PS50109">
    <property type="entry name" value="HIS_KIN"/>
    <property type="match status" value="1"/>
</dbReference>
<evidence type="ECO:0000256" key="6">
    <source>
        <dbReference type="ARBA" id="ARBA00022777"/>
    </source>
</evidence>
<dbReference type="GO" id="GO:0005524">
    <property type="term" value="F:ATP binding"/>
    <property type="evidence" value="ECO:0007669"/>
    <property type="project" value="UniProtKB-KW"/>
</dbReference>
<dbReference type="Proteomes" id="UP000317178">
    <property type="component" value="Chromosome"/>
</dbReference>
<dbReference type="OrthoDB" id="9815750at2"/>
<dbReference type="EMBL" id="CP036281">
    <property type="protein sequence ID" value="QDU79485.1"/>
    <property type="molecule type" value="Genomic_DNA"/>
</dbReference>
<evidence type="ECO:0000259" key="9">
    <source>
        <dbReference type="PROSITE" id="PS50109"/>
    </source>
</evidence>
<dbReference type="PRINTS" id="PR00344">
    <property type="entry name" value="BCTRLSENSOR"/>
</dbReference>
<evidence type="ECO:0000313" key="11">
    <source>
        <dbReference type="Proteomes" id="UP000317178"/>
    </source>
</evidence>
<keyword evidence="4 10" id="KW-0808">Transferase</keyword>
<dbReference type="GO" id="GO:0000155">
    <property type="term" value="F:phosphorelay sensor kinase activity"/>
    <property type="evidence" value="ECO:0007669"/>
    <property type="project" value="InterPro"/>
</dbReference>
<dbReference type="InterPro" id="IPR003661">
    <property type="entry name" value="HisK_dim/P_dom"/>
</dbReference>
<dbReference type="Pfam" id="PF00512">
    <property type="entry name" value="HisKA"/>
    <property type="match status" value="1"/>
</dbReference>
<evidence type="ECO:0000256" key="2">
    <source>
        <dbReference type="ARBA" id="ARBA00012438"/>
    </source>
</evidence>
<proteinExistence type="predicted"/>
<dbReference type="InterPro" id="IPR036097">
    <property type="entry name" value="HisK_dim/P_sf"/>
</dbReference>
<dbReference type="SMART" id="SM00388">
    <property type="entry name" value="HisKA"/>
    <property type="match status" value="1"/>
</dbReference>
<reference evidence="10 11" key="1">
    <citation type="submission" date="2019-02" db="EMBL/GenBank/DDBJ databases">
        <title>Deep-cultivation of Planctomycetes and their phenomic and genomic characterization uncovers novel biology.</title>
        <authorList>
            <person name="Wiegand S."/>
            <person name="Jogler M."/>
            <person name="Boedeker C."/>
            <person name="Pinto D."/>
            <person name="Vollmers J."/>
            <person name="Rivas-Marin E."/>
            <person name="Kohn T."/>
            <person name="Peeters S.H."/>
            <person name="Heuer A."/>
            <person name="Rast P."/>
            <person name="Oberbeckmann S."/>
            <person name="Bunk B."/>
            <person name="Jeske O."/>
            <person name="Meyerdierks A."/>
            <person name="Storesund J.E."/>
            <person name="Kallscheuer N."/>
            <person name="Luecker S."/>
            <person name="Lage O.M."/>
            <person name="Pohl T."/>
            <person name="Merkel B.J."/>
            <person name="Hornburger P."/>
            <person name="Mueller R.-W."/>
            <person name="Bruemmer F."/>
            <person name="Labrenz M."/>
            <person name="Spormann A.M."/>
            <person name="Op den Camp H."/>
            <person name="Overmann J."/>
            <person name="Amann R."/>
            <person name="Jetten M.S.M."/>
            <person name="Mascher T."/>
            <person name="Medema M.H."/>
            <person name="Devos D.P."/>
            <person name="Kaster A.-K."/>
            <person name="Ovreas L."/>
            <person name="Rohde M."/>
            <person name="Galperin M.Y."/>
            <person name="Jogler C."/>
        </authorList>
    </citation>
    <scope>NUCLEOTIDE SEQUENCE [LARGE SCALE GENOMIC DNA]</scope>
    <source>
        <strain evidence="10 11">Pla110</strain>
    </source>
</reference>
<comment type="catalytic activity">
    <reaction evidence="1">
        <text>ATP + protein L-histidine = ADP + protein N-phospho-L-histidine.</text>
        <dbReference type="EC" id="2.7.13.3"/>
    </reaction>
</comment>
<keyword evidence="5" id="KW-0547">Nucleotide-binding</keyword>
<keyword evidence="7" id="KW-0067">ATP-binding</keyword>
<dbReference type="RefSeq" id="WP_144994119.1">
    <property type="nucleotide sequence ID" value="NZ_CP036281.1"/>
</dbReference>
<dbReference type="Gene3D" id="1.10.287.130">
    <property type="match status" value="1"/>
</dbReference>